<evidence type="ECO:0000313" key="1">
    <source>
        <dbReference type="EMBL" id="RSK48521.1"/>
    </source>
</evidence>
<accession>A0A3R9MU50</accession>
<protein>
    <submittedName>
        <fullName evidence="1">Uncharacterized protein</fullName>
    </submittedName>
</protein>
<sequence length="101" mass="11072">MHEKLLFEVVESFSLTGLGILLLPANAAPELQHLALHTALKVQLRLPTGHQIAAIASVEEISRPDVPEIRALLLTQEDAEPVPAGAEVWWSGQEATWDDLF</sequence>
<reference evidence="1 2" key="1">
    <citation type="submission" date="2018-12" db="EMBL/GenBank/DDBJ databases">
        <authorList>
            <person name="Feng G."/>
            <person name="Zhu H."/>
        </authorList>
    </citation>
    <scope>NUCLEOTIDE SEQUENCE [LARGE SCALE GENOMIC DNA]</scope>
    <source>
        <strain evidence="1 2">KCTC 12533</strain>
    </source>
</reference>
<evidence type="ECO:0000313" key="2">
    <source>
        <dbReference type="Proteomes" id="UP000273500"/>
    </source>
</evidence>
<dbReference type="OrthoDB" id="885420at2"/>
<dbReference type="AlphaFoldDB" id="A0A3R9MU50"/>
<dbReference type="EMBL" id="RWIT01000005">
    <property type="protein sequence ID" value="RSK48521.1"/>
    <property type="molecule type" value="Genomic_DNA"/>
</dbReference>
<proteinExistence type="predicted"/>
<name>A0A3R9MU50_9BACT</name>
<dbReference type="Proteomes" id="UP000273500">
    <property type="component" value="Unassembled WGS sequence"/>
</dbReference>
<keyword evidence="2" id="KW-1185">Reference proteome</keyword>
<gene>
    <name evidence="1" type="ORF">EI291_12450</name>
</gene>
<organism evidence="1 2">
    <name type="scientific">Hymenobacter rigui</name>
    <dbReference type="NCBI Taxonomy" id="334424"/>
    <lineage>
        <taxon>Bacteria</taxon>
        <taxon>Pseudomonadati</taxon>
        <taxon>Bacteroidota</taxon>
        <taxon>Cytophagia</taxon>
        <taxon>Cytophagales</taxon>
        <taxon>Hymenobacteraceae</taxon>
        <taxon>Hymenobacter</taxon>
    </lineage>
</organism>
<dbReference type="RefSeq" id="WP_125420322.1">
    <property type="nucleotide sequence ID" value="NZ_RWIT01000005.1"/>
</dbReference>
<comment type="caution">
    <text evidence="1">The sequence shown here is derived from an EMBL/GenBank/DDBJ whole genome shotgun (WGS) entry which is preliminary data.</text>
</comment>